<keyword evidence="1" id="KW-0464">Manganese</keyword>
<dbReference type="GO" id="GO:0046872">
    <property type="term" value="F:metal ion binding"/>
    <property type="evidence" value="ECO:0007669"/>
    <property type="project" value="InterPro"/>
</dbReference>
<organism evidence="4 5">
    <name type="scientific">Simiduia agarivorans (strain DSM 21679 / JCM 13881 / BCRC 17597 / SA1)</name>
    <dbReference type="NCBI Taxonomy" id="1117647"/>
    <lineage>
        <taxon>Bacteria</taxon>
        <taxon>Pseudomonadati</taxon>
        <taxon>Pseudomonadota</taxon>
        <taxon>Gammaproteobacteria</taxon>
        <taxon>Cellvibrionales</taxon>
        <taxon>Cellvibrionaceae</taxon>
        <taxon>Simiduia</taxon>
    </lineage>
</organism>
<dbReference type="Pfam" id="PF14397">
    <property type="entry name" value="ATPgrasp_ST"/>
    <property type="match status" value="1"/>
</dbReference>
<dbReference type="Proteomes" id="UP000000466">
    <property type="component" value="Chromosome"/>
</dbReference>
<feature type="domain" description="ATP-grasp" evidence="3">
    <location>
        <begin position="45"/>
        <end position="297"/>
    </location>
</feature>
<proteinExistence type="predicted"/>
<keyword evidence="5" id="KW-1185">Reference proteome</keyword>
<gene>
    <name evidence="4" type="ordered locus">M5M_07215</name>
</gene>
<dbReference type="GO" id="GO:0005524">
    <property type="term" value="F:ATP binding"/>
    <property type="evidence" value="ECO:0007669"/>
    <property type="project" value="UniProtKB-UniRule"/>
</dbReference>
<dbReference type="EMBL" id="CP003746">
    <property type="protein sequence ID" value="AFU98638.1"/>
    <property type="molecule type" value="Genomic_DNA"/>
</dbReference>
<evidence type="ECO:0000256" key="2">
    <source>
        <dbReference type="PROSITE-ProRule" id="PRU00409"/>
    </source>
</evidence>
<name>K4KKS0_SIMAS</name>
<dbReference type="AlphaFoldDB" id="K4KKS0"/>
<sequence length="329" mass="36215">MTWFASPKKLREAGVLGMNRRNVECILRYNKRSLYPLVDNKLKTKQAAIDAGVAVPELVGVIEHQFQIAQLLTTLGDRNQFVIKPVQGSGGKGILVIVNRDGDNFIKPSGQRVDVAYVKRHISNILSGLFSLGGRPDYAMIEALINFDESMAKYSYEGVPDVRVIIYRGYPVMAMIRCATHSSDGKANLHQGAVGVGLNLADGRAICAVQNGSLIDRHPDTHEVFTELQVPHWRDILMLASGAHEMTGLGYLGADIVLDKIHGPLILELNARPGLSIQVANQCGLLNRLHAIDDAILQQQRTIEERVSWSQREFAVTQHPVLQADSSPV</sequence>
<dbReference type="Gene3D" id="3.30.470.20">
    <property type="entry name" value="ATP-grasp fold, B domain"/>
    <property type="match status" value="1"/>
</dbReference>
<dbReference type="GO" id="GO:0005737">
    <property type="term" value="C:cytoplasm"/>
    <property type="evidence" value="ECO:0007669"/>
    <property type="project" value="TreeGrafter"/>
</dbReference>
<evidence type="ECO:0000313" key="4">
    <source>
        <dbReference type="EMBL" id="AFU98638.1"/>
    </source>
</evidence>
<dbReference type="NCBIfam" id="TIGR02291">
    <property type="entry name" value="rimK_rel_E_lig"/>
    <property type="match status" value="1"/>
</dbReference>
<dbReference type="eggNOG" id="COG0189">
    <property type="taxonomic scope" value="Bacteria"/>
</dbReference>
<dbReference type="InterPro" id="IPR011758">
    <property type="entry name" value="RimK-rel_E_lig"/>
</dbReference>
<evidence type="ECO:0000259" key="3">
    <source>
        <dbReference type="PROSITE" id="PS50975"/>
    </source>
</evidence>
<protein>
    <submittedName>
        <fullName evidence="4">Alpha-L-glutamate ligase-like protein</fullName>
    </submittedName>
</protein>
<dbReference type="InterPro" id="IPR011761">
    <property type="entry name" value="ATP-grasp"/>
</dbReference>
<dbReference type="PANTHER" id="PTHR21621">
    <property type="entry name" value="RIBOSOMAL PROTEIN S6 MODIFICATION PROTEIN"/>
    <property type="match status" value="1"/>
</dbReference>
<dbReference type="SUPFAM" id="SSF56059">
    <property type="entry name" value="Glutathione synthetase ATP-binding domain-like"/>
    <property type="match status" value="1"/>
</dbReference>
<dbReference type="OrthoDB" id="336227at2"/>
<dbReference type="STRING" id="1117647.M5M_07215"/>
<evidence type="ECO:0000313" key="5">
    <source>
        <dbReference type="Proteomes" id="UP000000466"/>
    </source>
</evidence>
<dbReference type="HOGENOM" id="CLU_865360_0_0_6"/>
<dbReference type="PROSITE" id="PS50975">
    <property type="entry name" value="ATP_GRASP"/>
    <property type="match status" value="1"/>
</dbReference>
<keyword evidence="2" id="KW-0547">Nucleotide-binding</keyword>
<dbReference type="KEGG" id="saga:M5M_07215"/>
<evidence type="ECO:0000256" key="1">
    <source>
        <dbReference type="ARBA" id="ARBA00023211"/>
    </source>
</evidence>
<reference evidence="4 5" key="1">
    <citation type="journal article" date="2013" name="Genome Announc.">
        <title>Complete genome sequence of Simiduia agarivorans SA1(T), a marine bacterium able to degrade a variety of polysaccharides.</title>
        <authorList>
            <person name="Lin S.Y."/>
            <person name="Shieh W.Y."/>
            <person name="Chen J.S."/>
            <person name="Tang S.L."/>
        </authorList>
    </citation>
    <scope>NUCLEOTIDE SEQUENCE [LARGE SCALE GENOMIC DNA]</scope>
    <source>
        <strain evidence="5">DSM 21679 / JCM 13881 / BCRC 17597 / SA1</strain>
    </source>
</reference>
<dbReference type="GO" id="GO:0009432">
    <property type="term" value="P:SOS response"/>
    <property type="evidence" value="ECO:0007669"/>
    <property type="project" value="TreeGrafter"/>
</dbReference>
<dbReference type="RefSeq" id="WP_015046811.1">
    <property type="nucleotide sequence ID" value="NC_018868.3"/>
</dbReference>
<dbReference type="GO" id="GO:0018169">
    <property type="term" value="F:ribosomal S6-glutamic acid ligase activity"/>
    <property type="evidence" value="ECO:0007669"/>
    <property type="project" value="TreeGrafter"/>
</dbReference>
<dbReference type="PANTHER" id="PTHR21621:SF0">
    <property type="entry name" value="BETA-CITRYLGLUTAMATE SYNTHASE B-RELATED"/>
    <property type="match status" value="1"/>
</dbReference>
<keyword evidence="2" id="KW-0067">ATP-binding</keyword>
<dbReference type="InterPro" id="IPR039523">
    <property type="entry name" value="RimK-rel_E_lig_ATP-grasp"/>
</dbReference>
<accession>K4KKS0</accession>